<dbReference type="OrthoDB" id="25129at2759"/>
<dbReference type="InterPro" id="IPR014729">
    <property type="entry name" value="Rossmann-like_a/b/a_fold"/>
</dbReference>
<evidence type="ECO:0000256" key="1">
    <source>
        <dbReference type="ARBA" id="ARBA00022490"/>
    </source>
</evidence>
<keyword evidence="5" id="KW-1185">Reference proteome</keyword>
<dbReference type="GO" id="GO:0000049">
    <property type="term" value="F:tRNA binding"/>
    <property type="evidence" value="ECO:0007669"/>
    <property type="project" value="InterPro"/>
</dbReference>
<evidence type="ECO:0000256" key="3">
    <source>
        <dbReference type="HAMAP-Rule" id="MF_03054"/>
    </source>
</evidence>
<comment type="function">
    <text evidence="3">Plays a central role in 2-thiolation of mcm(5)S(2)U at tRNA wobble positions of tRNA(Lys), tRNA(Glu) and tRNA(Gln). May act by forming a heterodimer with NCS6 that ligates sulfur from thiocarboxylated URM1 onto the uridine of tRNAs at wobble position. Prior mcm(5) tRNA modification by the elongator complex is required for 2-thiolation. May also be involved in protein urmylation.</text>
</comment>
<evidence type="ECO:0000313" key="5">
    <source>
        <dbReference type="Proteomes" id="UP001152300"/>
    </source>
</evidence>
<dbReference type="Gene3D" id="3.40.50.620">
    <property type="entry name" value="HUPs"/>
    <property type="match status" value="1"/>
</dbReference>
<reference evidence="4" key="1">
    <citation type="submission" date="2022-11" db="EMBL/GenBank/DDBJ databases">
        <title>Genome Resource of Sclerotinia nivalis Strain SnTB1, a Plant Pathogen Isolated from American Ginseng.</title>
        <authorList>
            <person name="Fan S."/>
        </authorList>
    </citation>
    <scope>NUCLEOTIDE SEQUENCE</scope>
    <source>
        <strain evidence="4">SnTB1</strain>
    </source>
</reference>
<dbReference type="InterPro" id="IPR019407">
    <property type="entry name" value="CTU2"/>
</dbReference>
<evidence type="ECO:0000313" key="4">
    <source>
        <dbReference type="EMBL" id="KAJ8069272.1"/>
    </source>
</evidence>
<dbReference type="AlphaFoldDB" id="A0A9X0DPL6"/>
<comment type="similarity">
    <text evidence="3">Belongs to the CTU2/NCS2 family.</text>
</comment>
<dbReference type="Pfam" id="PF10288">
    <property type="entry name" value="CTU2"/>
    <property type="match status" value="1"/>
</dbReference>
<accession>A0A9X0DPL6</accession>
<dbReference type="EMBL" id="JAPEIS010000002">
    <property type="protein sequence ID" value="KAJ8069272.1"/>
    <property type="molecule type" value="Genomic_DNA"/>
</dbReference>
<proteinExistence type="inferred from homology"/>
<keyword evidence="1 3" id="KW-0963">Cytoplasm</keyword>
<dbReference type="Proteomes" id="UP001152300">
    <property type="component" value="Unassembled WGS sequence"/>
</dbReference>
<dbReference type="PANTHER" id="PTHR20882">
    <property type="entry name" value="CYTOPLASMIC TRNA 2-THIOLATION PROTEIN 2"/>
    <property type="match status" value="1"/>
</dbReference>
<keyword evidence="2 3" id="KW-0819">tRNA processing</keyword>
<dbReference type="PANTHER" id="PTHR20882:SF14">
    <property type="entry name" value="CYTOPLASMIC TRNA 2-THIOLATION PROTEIN 2"/>
    <property type="match status" value="1"/>
</dbReference>
<comment type="pathway">
    <text evidence="3">tRNA modification; 5-methoxycarbonylmethyl-2-thiouridine-tRNA biosynthesis.</text>
</comment>
<name>A0A9X0DPL6_9HELO</name>
<dbReference type="GO" id="GO:0002143">
    <property type="term" value="P:tRNA wobble position uridine thiolation"/>
    <property type="evidence" value="ECO:0007669"/>
    <property type="project" value="TreeGrafter"/>
</dbReference>
<comment type="caution">
    <text evidence="4">The sequence shown here is derived from an EMBL/GenBank/DDBJ whole genome shotgun (WGS) entry which is preliminary data.</text>
</comment>
<protein>
    <recommendedName>
        <fullName evidence="3">Cytoplasmic tRNA 2-thiolation protein 2</fullName>
    </recommendedName>
</protein>
<evidence type="ECO:0000256" key="2">
    <source>
        <dbReference type="ARBA" id="ARBA00022694"/>
    </source>
</evidence>
<gene>
    <name evidence="3" type="primary">NCS2</name>
    <name evidence="3" type="synonym">CTU2</name>
    <name evidence="4" type="ORF">OCU04_002934</name>
</gene>
<sequence>MLGQYFAAASSPLKVKSQSFLLDNAQIIKNIETSNYSDTFLDHLKEMAAANTKKSHPSGGQSTALCKRCNELQATLQIRSESVCQKCFSQYIKTKAVKRMETYRGKRSTQVPQKLLLPLSFGPSSSCLLHILDGYLETQHGRMNRVSYELFVVHIDLYLDDADREASAALLQKYKNQYPRHSYSSYGLQEALQLEGIGWKSLGISDLPTQDAKASSLDLQKIVSSLSSATSRADIVSTLLNRLLVDVAKRNDCESILFGDTTTRLAEKTLTETAKGRGFSLPWQVSDGPSPYGIGFLYPLRDILKKEIMTFSTSSSPLPELVVYQAPPSHVSASSKSTTIDDLMAQYFESVEENFPSIVANVVRTSSKLKPTTDHISKGCGICGLPVAEGTDGIYGWGGDQNPDSRPSREDISSDTVLCYGCSRSING</sequence>
<organism evidence="4 5">
    <name type="scientific">Sclerotinia nivalis</name>
    <dbReference type="NCBI Taxonomy" id="352851"/>
    <lineage>
        <taxon>Eukaryota</taxon>
        <taxon>Fungi</taxon>
        <taxon>Dikarya</taxon>
        <taxon>Ascomycota</taxon>
        <taxon>Pezizomycotina</taxon>
        <taxon>Leotiomycetes</taxon>
        <taxon>Helotiales</taxon>
        <taxon>Sclerotiniaceae</taxon>
        <taxon>Sclerotinia</taxon>
    </lineage>
</organism>
<comment type="subcellular location">
    <subcellularLocation>
        <location evidence="3">Cytoplasm</location>
    </subcellularLocation>
</comment>
<dbReference type="GO" id="GO:0005829">
    <property type="term" value="C:cytosol"/>
    <property type="evidence" value="ECO:0007669"/>
    <property type="project" value="TreeGrafter"/>
</dbReference>
<dbReference type="GO" id="GO:0016779">
    <property type="term" value="F:nucleotidyltransferase activity"/>
    <property type="evidence" value="ECO:0007669"/>
    <property type="project" value="UniProtKB-UniRule"/>
</dbReference>
<dbReference type="GO" id="GO:0016783">
    <property type="term" value="F:sulfurtransferase activity"/>
    <property type="evidence" value="ECO:0007669"/>
    <property type="project" value="TreeGrafter"/>
</dbReference>
<dbReference type="SUPFAM" id="SSF52402">
    <property type="entry name" value="Adenine nucleotide alpha hydrolases-like"/>
    <property type="match status" value="1"/>
</dbReference>
<dbReference type="GO" id="GO:0032447">
    <property type="term" value="P:protein urmylation"/>
    <property type="evidence" value="ECO:0007669"/>
    <property type="project" value="UniProtKB-UniRule"/>
</dbReference>
<dbReference type="HAMAP" id="MF_03054">
    <property type="entry name" value="CTU2"/>
    <property type="match status" value="1"/>
</dbReference>